<name>D9CGC5_9ARCH</name>
<dbReference type="GO" id="GO:0006355">
    <property type="term" value="P:regulation of DNA-templated transcription"/>
    <property type="evidence" value="ECO:0007669"/>
    <property type="project" value="InterPro"/>
</dbReference>
<evidence type="ECO:0000313" key="2">
    <source>
        <dbReference type="EMBL" id="ADJ54279.1"/>
    </source>
</evidence>
<organism evidence="2">
    <name type="scientific">archaeon enrichment culture clone 1(2010)</name>
    <dbReference type="NCBI Taxonomy" id="795325"/>
    <lineage>
        <taxon>Archaea</taxon>
        <taxon>environmental samples</taxon>
    </lineage>
</organism>
<gene>
    <name evidence="2" type="ORF">pHA1_gp01</name>
</gene>
<feature type="domain" description="Ribbon-helix-helix protein CopG" evidence="1">
    <location>
        <begin position="11"/>
        <end position="49"/>
    </location>
</feature>
<dbReference type="AlphaFoldDB" id="D9CGC5"/>
<dbReference type="EMBL" id="GU722198">
    <property type="protein sequence ID" value="ADJ54279.1"/>
    <property type="molecule type" value="Genomic_DNA"/>
</dbReference>
<protein>
    <submittedName>
        <fullName evidence="2">Hypothetical CopG</fullName>
    </submittedName>
</protein>
<proteinExistence type="predicted"/>
<dbReference type="Gene3D" id="1.10.1220.10">
    <property type="entry name" value="Met repressor-like"/>
    <property type="match status" value="1"/>
</dbReference>
<dbReference type="Pfam" id="PF01402">
    <property type="entry name" value="RHH_1"/>
    <property type="match status" value="1"/>
</dbReference>
<evidence type="ECO:0000259" key="1">
    <source>
        <dbReference type="Pfam" id="PF01402"/>
    </source>
</evidence>
<accession>D9CGC5</accession>
<dbReference type="InterPro" id="IPR013321">
    <property type="entry name" value="Arc_rbn_hlx_hlx"/>
</dbReference>
<dbReference type="InterPro" id="IPR002145">
    <property type="entry name" value="CopG"/>
</dbReference>
<geneLocation type="plasmid" evidence="2">
    <name>hyperthermophilic archaeal plasmid 1</name>
</geneLocation>
<reference evidence="2" key="1">
    <citation type="journal article" date="2010" name="Environ. Microbiol.">
        <title>Metagenomic analyses of novel viruses and plasmids from a cultured environmental sample of hyperthermophilic neutrophiles.</title>
        <authorList>
            <person name="Garrett R.A."/>
            <person name="Prangishvili D."/>
            <person name="Shah S.A."/>
            <person name="Reuter M."/>
            <person name="Stetter K.O."/>
            <person name="Peng X."/>
        </authorList>
    </citation>
    <scope>NUCLEOTIDE SEQUENCE</scope>
    <source>
        <plasmid evidence="2">hyperthermophilic archaeal plasmid 1</plasmid>
    </source>
</reference>
<sequence length="56" mass="6595">MPYPKKVKVPVRITVTLDKNQYDTIMELAEKQHKAFADIVRLIIDEYLKNHNLIAQ</sequence>
<keyword evidence="2" id="KW-0614">Plasmid</keyword>
<dbReference type="InterPro" id="IPR010985">
    <property type="entry name" value="Ribbon_hlx_hlx"/>
</dbReference>
<dbReference type="SUPFAM" id="SSF47598">
    <property type="entry name" value="Ribbon-helix-helix"/>
    <property type="match status" value="1"/>
</dbReference>